<evidence type="ECO:0000256" key="2">
    <source>
        <dbReference type="ARBA" id="ARBA00022723"/>
    </source>
</evidence>
<evidence type="ECO:0000256" key="1">
    <source>
        <dbReference type="ARBA" id="ARBA00022670"/>
    </source>
</evidence>
<dbReference type="GO" id="GO:0006508">
    <property type="term" value="P:proteolysis"/>
    <property type="evidence" value="ECO:0007669"/>
    <property type="project" value="UniProtKB-KW"/>
</dbReference>
<gene>
    <name evidence="8" type="ORF">COU81_03935</name>
</gene>
<organism evidence="8 9">
    <name type="scientific">Candidatus Portnoybacteria bacterium CG10_big_fil_rev_8_21_14_0_10_36_7</name>
    <dbReference type="NCBI Taxonomy" id="1974812"/>
    <lineage>
        <taxon>Bacteria</taxon>
        <taxon>Candidatus Portnoyibacteriota</taxon>
    </lineage>
</organism>
<dbReference type="GO" id="GO:0008270">
    <property type="term" value="F:zinc ion binding"/>
    <property type="evidence" value="ECO:0007669"/>
    <property type="project" value="InterPro"/>
</dbReference>
<keyword evidence="6" id="KW-1133">Transmembrane helix</keyword>
<dbReference type="Proteomes" id="UP000231450">
    <property type="component" value="Unassembled WGS sequence"/>
</dbReference>
<dbReference type="InterPro" id="IPR001818">
    <property type="entry name" value="Pept_M10_metallopeptidase"/>
</dbReference>
<dbReference type="InterPro" id="IPR024079">
    <property type="entry name" value="MetalloPept_cat_dom_sf"/>
</dbReference>
<name>A0A2M8KD31_9BACT</name>
<accession>A0A2M8KD31</accession>
<evidence type="ECO:0000313" key="8">
    <source>
        <dbReference type="EMBL" id="PJE57842.1"/>
    </source>
</evidence>
<evidence type="ECO:0000256" key="6">
    <source>
        <dbReference type="SAM" id="Phobius"/>
    </source>
</evidence>
<dbReference type="Gene3D" id="3.40.390.10">
    <property type="entry name" value="Collagenase (Catalytic Domain)"/>
    <property type="match status" value="1"/>
</dbReference>
<keyword evidence="1" id="KW-0645">Protease</keyword>
<dbReference type="SUPFAM" id="SSF55486">
    <property type="entry name" value="Metalloproteases ('zincins'), catalytic domain"/>
    <property type="match status" value="1"/>
</dbReference>
<dbReference type="Pfam" id="PF00413">
    <property type="entry name" value="Peptidase_M10"/>
    <property type="match status" value="1"/>
</dbReference>
<reference evidence="9" key="1">
    <citation type="submission" date="2017-09" db="EMBL/GenBank/DDBJ databases">
        <title>Depth-based differentiation of microbial function through sediment-hosted aquifers and enrichment of novel symbionts in the deep terrestrial subsurface.</title>
        <authorList>
            <person name="Probst A.J."/>
            <person name="Ladd B."/>
            <person name="Jarett J.K."/>
            <person name="Geller-Mcgrath D.E."/>
            <person name="Sieber C.M.K."/>
            <person name="Emerson J.B."/>
            <person name="Anantharaman K."/>
            <person name="Thomas B.C."/>
            <person name="Malmstrom R."/>
            <person name="Stieglmeier M."/>
            <person name="Klingl A."/>
            <person name="Woyke T."/>
            <person name="Ryan C.M."/>
            <person name="Banfield J.F."/>
        </authorList>
    </citation>
    <scope>NUCLEOTIDE SEQUENCE [LARGE SCALE GENOMIC DNA]</scope>
</reference>
<feature type="coiled-coil region" evidence="5">
    <location>
        <begin position="116"/>
        <end position="206"/>
    </location>
</feature>
<keyword evidence="3" id="KW-0378">Hydrolase</keyword>
<protein>
    <recommendedName>
        <fullName evidence="7">Peptidase M10 metallopeptidase domain-containing protein</fullName>
    </recommendedName>
</protein>
<evidence type="ECO:0000313" key="9">
    <source>
        <dbReference type="Proteomes" id="UP000231450"/>
    </source>
</evidence>
<keyword evidence="2" id="KW-0479">Metal-binding</keyword>
<comment type="caution">
    <text evidence="8">The sequence shown here is derived from an EMBL/GenBank/DDBJ whole genome shotgun (WGS) entry which is preliminary data.</text>
</comment>
<keyword evidence="4" id="KW-0862">Zinc</keyword>
<sequence>MTYKLIKNLVIALCVSALIFTFYIYRQSLFLTFDFFSRSIYPCTNPITYRLGAFDNKFGLSESDYLADIEIASNYWGDALDKQLFEYSPKGLLEINLIYDYRQDATEKLSGISQSIETNEDFYNELTNKYELLKKEYESKKNTLDAKIVQYTTQKNEYERLIKNWNNRGGTPKDVFNELETNRVALNKIGKELEVMQANLNILIEKINSMVTILNKLSRDLNLSVNKYNTIGSERGEEFEEGLYKTDQNNTSIDIYEFDSKPRLIRVLEHELGHALGLEHVEDEKAIMYRLNLGDNNQLTSSDIEELKRACKIK</sequence>
<dbReference type="EMBL" id="PFDW01000076">
    <property type="protein sequence ID" value="PJE57842.1"/>
    <property type="molecule type" value="Genomic_DNA"/>
</dbReference>
<evidence type="ECO:0000256" key="4">
    <source>
        <dbReference type="ARBA" id="ARBA00022833"/>
    </source>
</evidence>
<dbReference type="GO" id="GO:0004222">
    <property type="term" value="F:metalloendopeptidase activity"/>
    <property type="evidence" value="ECO:0007669"/>
    <property type="project" value="InterPro"/>
</dbReference>
<keyword evidence="6" id="KW-0472">Membrane</keyword>
<evidence type="ECO:0000256" key="3">
    <source>
        <dbReference type="ARBA" id="ARBA00022801"/>
    </source>
</evidence>
<keyword evidence="5" id="KW-0175">Coiled coil</keyword>
<feature type="transmembrane region" description="Helical" evidence="6">
    <location>
        <begin position="6"/>
        <end position="25"/>
    </location>
</feature>
<keyword evidence="6" id="KW-0812">Transmembrane</keyword>
<proteinExistence type="predicted"/>
<evidence type="ECO:0000259" key="7">
    <source>
        <dbReference type="Pfam" id="PF00413"/>
    </source>
</evidence>
<feature type="domain" description="Peptidase M10 metallopeptidase" evidence="7">
    <location>
        <begin position="259"/>
        <end position="307"/>
    </location>
</feature>
<dbReference type="AlphaFoldDB" id="A0A2M8KD31"/>
<evidence type="ECO:0000256" key="5">
    <source>
        <dbReference type="SAM" id="Coils"/>
    </source>
</evidence>
<dbReference type="GO" id="GO:0031012">
    <property type="term" value="C:extracellular matrix"/>
    <property type="evidence" value="ECO:0007669"/>
    <property type="project" value="InterPro"/>
</dbReference>